<dbReference type="EMBL" id="CP080387">
    <property type="protein sequence ID" value="WHO08371.1"/>
    <property type="molecule type" value="Genomic_DNA"/>
</dbReference>
<dbReference type="Proteomes" id="UP001225611">
    <property type="component" value="Chromosome 1"/>
</dbReference>
<feature type="domain" description="GYF" evidence="2">
    <location>
        <begin position="2"/>
        <end position="52"/>
    </location>
</feature>
<feature type="transmembrane region" description="Helical" evidence="1">
    <location>
        <begin position="156"/>
        <end position="177"/>
    </location>
</feature>
<feature type="transmembrane region" description="Helical" evidence="1">
    <location>
        <begin position="98"/>
        <end position="116"/>
    </location>
</feature>
<accession>A0ABY8RLK1</accession>
<gene>
    <name evidence="3" type="ORF">KZ699_00790</name>
</gene>
<name>A0ABY8RLK1_9HYPH</name>
<reference evidence="3 4" key="1">
    <citation type="journal article" date="2023" name="Syst. Appl. Microbiol.">
        <title>Agrobacterium cucumeris sp. nov. isolated from crazy roots on cucumber (Cucumis sativus).</title>
        <authorList>
            <person name="Warabieda M."/>
            <person name="Kuzmanovic N."/>
            <person name="Trzcinski P."/>
            <person name="Pulawska J."/>
        </authorList>
    </citation>
    <scope>NUCLEOTIDE SEQUENCE [LARGE SCALE GENOMIC DNA]</scope>
    <source>
        <strain evidence="3 4">O132</strain>
    </source>
</reference>
<dbReference type="InterPro" id="IPR025640">
    <property type="entry name" value="GYF_2"/>
</dbReference>
<keyword evidence="1" id="KW-1133">Transmembrane helix</keyword>
<evidence type="ECO:0000259" key="2">
    <source>
        <dbReference type="Pfam" id="PF14237"/>
    </source>
</evidence>
<organism evidence="3 4">
    <name type="scientific">Agrobacterium cucumeris</name>
    <dbReference type="NCBI Taxonomy" id="2862866"/>
    <lineage>
        <taxon>Bacteria</taxon>
        <taxon>Pseudomonadati</taxon>
        <taxon>Pseudomonadota</taxon>
        <taxon>Alphaproteobacteria</taxon>
        <taxon>Hyphomicrobiales</taxon>
        <taxon>Rhizobiaceae</taxon>
        <taxon>Rhizobium/Agrobacterium group</taxon>
        <taxon>Agrobacterium</taxon>
    </lineage>
</organism>
<proteinExistence type="predicted"/>
<evidence type="ECO:0000256" key="1">
    <source>
        <dbReference type="SAM" id="Phobius"/>
    </source>
</evidence>
<keyword evidence="4" id="KW-1185">Reference proteome</keyword>
<dbReference type="Pfam" id="PF14237">
    <property type="entry name" value="GYF_2"/>
    <property type="match status" value="1"/>
</dbReference>
<evidence type="ECO:0000313" key="4">
    <source>
        <dbReference type="Proteomes" id="UP001225611"/>
    </source>
</evidence>
<dbReference type="RefSeq" id="WP_269698784.1">
    <property type="nucleotide sequence ID" value="NZ_CP080387.1"/>
</dbReference>
<sequence length="266" mass="28970">MWHYNSNGKRNGPVDGATIIDLHKRGEISDDTLLWNQQLGNQWARFDTIAEFKSSNGSEPPPLPASAIGDQWAFLLALTPLLVTIVDALILDTTGKSMGGGVAIISFVLYVLFVTLDGRVIELGGRKRQTGILGPWILLTPIAYNLVRDRRLKKSYTLTIASVASLAATIAISSGWVGSDIYLGAGIPACDSRTSTAQVKEIFPRLPMNFSKMNALAVNEVKETANENAKRTCTAKVLADNGETYGVTFTIEERDGQFLYFLMPSV</sequence>
<keyword evidence="1" id="KW-0812">Transmembrane</keyword>
<protein>
    <submittedName>
        <fullName evidence="3">DUF4339 domain-containing protein</fullName>
    </submittedName>
</protein>
<keyword evidence="1" id="KW-0472">Membrane</keyword>
<feature type="transmembrane region" description="Helical" evidence="1">
    <location>
        <begin position="72"/>
        <end position="91"/>
    </location>
</feature>
<evidence type="ECO:0000313" key="3">
    <source>
        <dbReference type="EMBL" id="WHO08371.1"/>
    </source>
</evidence>